<dbReference type="AlphaFoldDB" id="A0A383ABX4"/>
<gene>
    <name evidence="2" type="ORF">METZ01_LOCUS458028</name>
</gene>
<name>A0A383ABX4_9ZZZZ</name>
<protein>
    <submittedName>
        <fullName evidence="2">Uncharacterized protein</fullName>
    </submittedName>
</protein>
<sequence>GHMGCHKMAAIWGWDVTLIRDFWAMIADKRPKRGYAIFFSFFHFWMLCCMNGAIDSLRAWA</sequence>
<evidence type="ECO:0000313" key="2">
    <source>
        <dbReference type="EMBL" id="SVE05174.1"/>
    </source>
</evidence>
<organism evidence="2">
    <name type="scientific">marine metagenome</name>
    <dbReference type="NCBI Taxonomy" id="408172"/>
    <lineage>
        <taxon>unclassified sequences</taxon>
        <taxon>metagenomes</taxon>
        <taxon>ecological metagenomes</taxon>
    </lineage>
</organism>
<keyword evidence="1" id="KW-1133">Transmembrane helix</keyword>
<keyword evidence="1" id="KW-0812">Transmembrane</keyword>
<accession>A0A383ABX4</accession>
<proteinExistence type="predicted"/>
<dbReference type="EMBL" id="UINC01190830">
    <property type="protein sequence ID" value="SVE05174.1"/>
    <property type="molecule type" value="Genomic_DNA"/>
</dbReference>
<evidence type="ECO:0000256" key="1">
    <source>
        <dbReference type="SAM" id="Phobius"/>
    </source>
</evidence>
<feature type="non-terminal residue" evidence="2">
    <location>
        <position position="1"/>
    </location>
</feature>
<reference evidence="2" key="1">
    <citation type="submission" date="2018-05" db="EMBL/GenBank/DDBJ databases">
        <authorList>
            <person name="Lanie J.A."/>
            <person name="Ng W.-L."/>
            <person name="Kazmierczak K.M."/>
            <person name="Andrzejewski T.M."/>
            <person name="Davidsen T.M."/>
            <person name="Wayne K.J."/>
            <person name="Tettelin H."/>
            <person name="Glass J.I."/>
            <person name="Rusch D."/>
            <person name="Podicherti R."/>
            <person name="Tsui H.-C.T."/>
            <person name="Winkler M.E."/>
        </authorList>
    </citation>
    <scope>NUCLEOTIDE SEQUENCE</scope>
</reference>
<feature type="transmembrane region" description="Helical" evidence="1">
    <location>
        <begin position="35"/>
        <end position="54"/>
    </location>
</feature>
<keyword evidence="1" id="KW-0472">Membrane</keyword>